<dbReference type="STRING" id="449659.IV66_GL000203"/>
<comment type="function">
    <text evidence="7">Provides the (R)-glutamate required for cell wall biosynthesis.</text>
</comment>
<evidence type="ECO:0000256" key="6">
    <source>
        <dbReference type="ARBA" id="ARBA00023316"/>
    </source>
</evidence>
<keyword evidence="9" id="KW-1185">Reference proteome</keyword>
<proteinExistence type="inferred from homology"/>
<protein>
    <recommendedName>
        <fullName evidence="2 7">Glutamate racemase</fullName>
        <ecNumber evidence="2 7">5.1.1.3</ecNumber>
    </recommendedName>
</protein>
<dbReference type="PANTHER" id="PTHR21198">
    <property type="entry name" value="GLUTAMATE RACEMASE"/>
    <property type="match status" value="1"/>
</dbReference>
<gene>
    <name evidence="7" type="primary">murI</name>
    <name evidence="8" type="ORF">IV66_GL000203</name>
</gene>
<evidence type="ECO:0000256" key="2">
    <source>
        <dbReference type="ARBA" id="ARBA00013090"/>
    </source>
</evidence>
<name>A0A0R2LMX8_9LACO</name>
<dbReference type="PROSITE" id="PS00923">
    <property type="entry name" value="ASP_GLU_RACEMASE_1"/>
    <property type="match status" value="1"/>
</dbReference>
<dbReference type="EC" id="5.1.1.3" evidence="2 7"/>
<dbReference type="UniPathway" id="UPA00219"/>
<dbReference type="GO" id="GO:0009252">
    <property type="term" value="P:peptidoglycan biosynthetic process"/>
    <property type="evidence" value="ECO:0007669"/>
    <property type="project" value="UniProtKB-UniRule"/>
</dbReference>
<feature type="binding site" evidence="7">
    <location>
        <begin position="78"/>
        <end position="79"/>
    </location>
    <ligand>
        <name>substrate</name>
    </ligand>
</feature>
<dbReference type="NCBIfam" id="TIGR00067">
    <property type="entry name" value="glut_race"/>
    <property type="match status" value="1"/>
</dbReference>
<sequence>MNSIEKQRPIGVFDSGVGGISVLKELYKLMPNETYLFYGDSANAPYGIKDREEVFQLSHNIVEKFLQQNVKAIVIACNTATSAAISRLRAEFPEIIFIGLEPAVKPAICHKKNSEVVVMATQLTLKEKKFAELIGHYKNQAKIIPLPASKLVEFIERGETDSLALKNYLKDLLAPYKETVDSIVLGCTHFPFARGAIQKIVGSQVYIVDGAKGAATRLQSELKNNSLNNDLNSGAVRFYNSNPDPAELELSRKLFSL</sequence>
<organism evidence="8 9">
    <name type="scientific">Ligilactobacillus pobuzihii</name>
    <dbReference type="NCBI Taxonomy" id="449659"/>
    <lineage>
        <taxon>Bacteria</taxon>
        <taxon>Bacillati</taxon>
        <taxon>Bacillota</taxon>
        <taxon>Bacilli</taxon>
        <taxon>Lactobacillales</taxon>
        <taxon>Lactobacillaceae</taxon>
        <taxon>Ligilactobacillus</taxon>
    </lineage>
</organism>
<feature type="binding site" evidence="7">
    <location>
        <begin position="14"/>
        <end position="15"/>
    </location>
    <ligand>
        <name>substrate</name>
    </ligand>
</feature>
<comment type="pathway">
    <text evidence="7">Cell wall biogenesis; peptidoglycan biosynthesis.</text>
</comment>
<feature type="binding site" evidence="7">
    <location>
        <begin position="188"/>
        <end position="189"/>
    </location>
    <ligand>
        <name>substrate</name>
    </ligand>
</feature>
<dbReference type="FunFam" id="3.40.50.1860:FF:000001">
    <property type="entry name" value="Glutamate racemase"/>
    <property type="match status" value="1"/>
</dbReference>
<feature type="active site" description="Proton donor/acceptor" evidence="7">
    <location>
        <position position="77"/>
    </location>
</feature>
<dbReference type="RefSeq" id="WP_017868180.1">
    <property type="nucleotide sequence ID" value="NZ_BJYB01000001.1"/>
</dbReference>
<keyword evidence="5 7" id="KW-0413">Isomerase</keyword>
<keyword evidence="6 7" id="KW-0961">Cell wall biogenesis/degradation</keyword>
<comment type="catalytic activity">
    <reaction evidence="1 7">
        <text>L-glutamate = D-glutamate</text>
        <dbReference type="Rhea" id="RHEA:12813"/>
        <dbReference type="ChEBI" id="CHEBI:29985"/>
        <dbReference type="ChEBI" id="CHEBI:29986"/>
        <dbReference type="EC" id="5.1.1.3"/>
    </reaction>
</comment>
<dbReference type="InterPro" id="IPR018187">
    <property type="entry name" value="Asp/Glu_racemase_AS_1"/>
</dbReference>
<evidence type="ECO:0000256" key="4">
    <source>
        <dbReference type="ARBA" id="ARBA00022984"/>
    </source>
</evidence>
<dbReference type="InterPro" id="IPR001920">
    <property type="entry name" value="Asp/Glu_race"/>
</dbReference>
<evidence type="ECO:0000256" key="5">
    <source>
        <dbReference type="ARBA" id="ARBA00023235"/>
    </source>
</evidence>
<keyword evidence="3 7" id="KW-0133">Cell shape</keyword>
<dbReference type="SUPFAM" id="SSF53681">
    <property type="entry name" value="Aspartate/glutamate racemase"/>
    <property type="match status" value="2"/>
</dbReference>
<evidence type="ECO:0000256" key="3">
    <source>
        <dbReference type="ARBA" id="ARBA00022960"/>
    </source>
</evidence>
<comment type="similarity">
    <text evidence="7">Belongs to the aspartate/glutamate racemases family.</text>
</comment>
<dbReference type="GO" id="GO:0071555">
    <property type="term" value="P:cell wall organization"/>
    <property type="evidence" value="ECO:0007669"/>
    <property type="project" value="UniProtKB-KW"/>
</dbReference>
<evidence type="ECO:0000313" key="8">
    <source>
        <dbReference type="EMBL" id="KRO02777.1"/>
    </source>
</evidence>
<dbReference type="PANTHER" id="PTHR21198:SF3">
    <property type="entry name" value="GLUTAMATE RACEMASE"/>
    <property type="match status" value="1"/>
</dbReference>
<dbReference type="InterPro" id="IPR004391">
    <property type="entry name" value="Glu_race"/>
</dbReference>
<feature type="active site" description="Proton donor/acceptor" evidence="7">
    <location>
        <position position="187"/>
    </location>
</feature>
<keyword evidence="4 7" id="KW-0573">Peptidoglycan synthesis</keyword>
<dbReference type="PATRIC" id="fig|449659.4.peg.201"/>
<dbReference type="Gene3D" id="3.40.50.1860">
    <property type="match status" value="2"/>
</dbReference>
<dbReference type="GO" id="GO:0008881">
    <property type="term" value="F:glutamate racemase activity"/>
    <property type="evidence" value="ECO:0007669"/>
    <property type="project" value="UniProtKB-UniRule"/>
</dbReference>
<reference evidence="8 9" key="1">
    <citation type="journal article" date="2015" name="Genome Announc.">
        <title>Expanding the biotechnology potential of lactobacilli through comparative genomics of 213 strains and associated genera.</title>
        <authorList>
            <person name="Sun Z."/>
            <person name="Harris H.M."/>
            <person name="McCann A."/>
            <person name="Guo C."/>
            <person name="Argimon S."/>
            <person name="Zhang W."/>
            <person name="Yang X."/>
            <person name="Jeffery I.B."/>
            <person name="Cooney J.C."/>
            <person name="Kagawa T.F."/>
            <person name="Liu W."/>
            <person name="Song Y."/>
            <person name="Salvetti E."/>
            <person name="Wrobel A."/>
            <person name="Rasinkangas P."/>
            <person name="Parkhill J."/>
            <person name="Rea M.C."/>
            <person name="O'Sullivan O."/>
            <person name="Ritari J."/>
            <person name="Douillard F.P."/>
            <person name="Paul Ross R."/>
            <person name="Yang R."/>
            <person name="Briner A.E."/>
            <person name="Felis G.E."/>
            <person name="de Vos W.M."/>
            <person name="Barrangou R."/>
            <person name="Klaenhammer T.R."/>
            <person name="Caufield P.W."/>
            <person name="Cui Y."/>
            <person name="Zhang H."/>
            <person name="O'Toole P.W."/>
        </authorList>
    </citation>
    <scope>NUCLEOTIDE SEQUENCE [LARGE SCALE GENOMIC DNA]</scope>
    <source>
        <strain evidence="8 9">NBRC 103219</strain>
    </source>
</reference>
<evidence type="ECO:0000313" key="9">
    <source>
        <dbReference type="Proteomes" id="UP000051886"/>
    </source>
</evidence>
<dbReference type="Proteomes" id="UP000051886">
    <property type="component" value="Unassembled WGS sequence"/>
</dbReference>
<feature type="binding site" evidence="7">
    <location>
        <begin position="46"/>
        <end position="47"/>
    </location>
    <ligand>
        <name>substrate</name>
    </ligand>
</feature>
<accession>A0A0R2LMX8</accession>
<dbReference type="OrthoDB" id="9801055at2"/>
<dbReference type="AlphaFoldDB" id="A0A0R2LMX8"/>
<comment type="caution">
    <text evidence="8">The sequence shown here is derived from an EMBL/GenBank/DDBJ whole genome shotgun (WGS) entry which is preliminary data.</text>
</comment>
<dbReference type="EMBL" id="JQCN01000001">
    <property type="protein sequence ID" value="KRO02777.1"/>
    <property type="molecule type" value="Genomic_DNA"/>
</dbReference>
<dbReference type="InterPro" id="IPR015942">
    <property type="entry name" value="Asp/Glu/hydantoin_racemase"/>
</dbReference>
<dbReference type="Pfam" id="PF01177">
    <property type="entry name" value="Asp_Glu_race"/>
    <property type="match status" value="1"/>
</dbReference>
<dbReference type="HAMAP" id="MF_00258">
    <property type="entry name" value="Glu_racemase"/>
    <property type="match status" value="1"/>
</dbReference>
<dbReference type="GO" id="GO:0008360">
    <property type="term" value="P:regulation of cell shape"/>
    <property type="evidence" value="ECO:0007669"/>
    <property type="project" value="UniProtKB-KW"/>
</dbReference>
<evidence type="ECO:0000256" key="7">
    <source>
        <dbReference type="HAMAP-Rule" id="MF_00258"/>
    </source>
</evidence>
<evidence type="ECO:0000256" key="1">
    <source>
        <dbReference type="ARBA" id="ARBA00001602"/>
    </source>
</evidence>